<feature type="compositionally biased region" description="Polar residues" evidence="1">
    <location>
        <begin position="26"/>
        <end position="36"/>
    </location>
</feature>
<sequence>ERLYRAFLERQGRGTEPDPAGWYDLSTGQRLNQPVTGATPKGRSSGYGTETGRDGEAFDTLFRQAEERQRKRQEQATEELSQISFSPRINENSRRMAKATSRRKRESREREGSVWGEDDFEPSERSLYVEPSEVTVSQVCIYIYICVCVCVCVCG</sequence>
<comment type="caution">
    <text evidence="2">The sequence shown here is derived from an EMBL/GenBank/DDBJ whole genome shotgun (WGS) entry which is preliminary data.</text>
</comment>
<proteinExistence type="predicted"/>
<dbReference type="Proteomes" id="UP000265618">
    <property type="component" value="Unassembled WGS sequence"/>
</dbReference>
<dbReference type="AlphaFoldDB" id="A0A9K3GQK3"/>
<feature type="compositionally biased region" description="Basic residues" evidence="1">
    <location>
        <begin position="95"/>
        <end position="105"/>
    </location>
</feature>
<evidence type="ECO:0000313" key="3">
    <source>
        <dbReference type="Proteomes" id="UP000265618"/>
    </source>
</evidence>
<keyword evidence="3" id="KW-1185">Reference proteome</keyword>
<protein>
    <submittedName>
        <fullName evidence="2">Uncharacterized protein</fullName>
    </submittedName>
</protein>
<feature type="region of interest" description="Disordered" evidence="1">
    <location>
        <begin position="8"/>
        <end position="117"/>
    </location>
</feature>
<feature type="compositionally biased region" description="Basic and acidic residues" evidence="1">
    <location>
        <begin position="64"/>
        <end position="75"/>
    </location>
</feature>
<evidence type="ECO:0000256" key="1">
    <source>
        <dbReference type="SAM" id="MobiDB-lite"/>
    </source>
</evidence>
<feature type="non-terminal residue" evidence="2">
    <location>
        <position position="1"/>
    </location>
</feature>
<reference evidence="2 3" key="1">
    <citation type="journal article" date="2018" name="PLoS ONE">
        <title>The draft genome of Kipferlia bialata reveals reductive genome evolution in fornicate parasites.</title>
        <authorList>
            <person name="Tanifuji G."/>
            <person name="Takabayashi S."/>
            <person name="Kume K."/>
            <person name="Takagi M."/>
            <person name="Nakayama T."/>
            <person name="Kamikawa R."/>
            <person name="Inagaki Y."/>
            <person name="Hashimoto T."/>
        </authorList>
    </citation>
    <scope>NUCLEOTIDE SEQUENCE [LARGE SCALE GENOMIC DNA]</scope>
    <source>
        <strain evidence="2">NY0173</strain>
    </source>
</reference>
<gene>
    <name evidence="2" type="ORF">KIPB_014819</name>
</gene>
<feature type="compositionally biased region" description="Polar residues" evidence="1">
    <location>
        <begin position="80"/>
        <end position="90"/>
    </location>
</feature>
<accession>A0A9K3GQK3</accession>
<name>A0A9K3GQK3_9EUKA</name>
<organism evidence="2 3">
    <name type="scientific">Kipferlia bialata</name>
    <dbReference type="NCBI Taxonomy" id="797122"/>
    <lineage>
        <taxon>Eukaryota</taxon>
        <taxon>Metamonada</taxon>
        <taxon>Carpediemonas-like organisms</taxon>
        <taxon>Kipferlia</taxon>
    </lineage>
</organism>
<dbReference type="EMBL" id="BDIP01007870">
    <property type="protein sequence ID" value="GIQ91528.1"/>
    <property type="molecule type" value="Genomic_DNA"/>
</dbReference>
<evidence type="ECO:0000313" key="2">
    <source>
        <dbReference type="EMBL" id="GIQ91528.1"/>
    </source>
</evidence>